<gene>
    <name evidence="2" type="ORF">ACEZDE_18940</name>
</gene>
<organism evidence="2 3">
    <name type="scientific">Streptacidiphilus cavernicola</name>
    <dbReference type="NCBI Taxonomy" id="3342716"/>
    <lineage>
        <taxon>Bacteria</taxon>
        <taxon>Bacillati</taxon>
        <taxon>Actinomycetota</taxon>
        <taxon>Actinomycetes</taxon>
        <taxon>Kitasatosporales</taxon>
        <taxon>Streptomycetaceae</taxon>
        <taxon>Streptacidiphilus</taxon>
    </lineage>
</organism>
<proteinExistence type="predicted"/>
<protein>
    <submittedName>
        <fullName evidence="2">Uncharacterized protein</fullName>
    </submittedName>
</protein>
<evidence type="ECO:0000256" key="1">
    <source>
        <dbReference type="SAM" id="MobiDB-lite"/>
    </source>
</evidence>
<accession>A0ABV6VY51</accession>
<feature type="region of interest" description="Disordered" evidence="1">
    <location>
        <begin position="19"/>
        <end position="48"/>
    </location>
</feature>
<dbReference type="RefSeq" id="WP_380537488.1">
    <property type="nucleotide sequence ID" value="NZ_JBHFAB010000013.1"/>
</dbReference>
<name>A0ABV6VY51_9ACTN</name>
<dbReference type="EMBL" id="JBHFAB010000013">
    <property type="protein sequence ID" value="MFC1418692.1"/>
    <property type="molecule type" value="Genomic_DNA"/>
</dbReference>
<evidence type="ECO:0000313" key="3">
    <source>
        <dbReference type="Proteomes" id="UP001592531"/>
    </source>
</evidence>
<sequence length="172" mass="17129">MIGAPQALTAVAISADTGAYRPATAAPSDTPPETPAPAPDPGTPPQATAYDVVVDRDPHGSLWVSLFLDGTPVGADRIRAHAVDPGWGDATCGWFGDVNRAAATAGAPPAVLALVEEAASGYHQGSGNCSGSGPAGACSRSDLEDGEECDGLDCTLAAGCPSCREQQGEGRA</sequence>
<reference evidence="2 3" key="1">
    <citation type="submission" date="2024-09" db="EMBL/GenBank/DDBJ databases">
        <authorList>
            <person name="Lee S.D."/>
        </authorList>
    </citation>
    <scope>NUCLEOTIDE SEQUENCE [LARGE SCALE GENOMIC DNA]</scope>
    <source>
        <strain evidence="2 3">N8-3</strain>
    </source>
</reference>
<evidence type="ECO:0000313" key="2">
    <source>
        <dbReference type="EMBL" id="MFC1418692.1"/>
    </source>
</evidence>
<dbReference type="Proteomes" id="UP001592531">
    <property type="component" value="Unassembled WGS sequence"/>
</dbReference>
<feature type="compositionally biased region" description="Pro residues" evidence="1">
    <location>
        <begin position="29"/>
        <end position="44"/>
    </location>
</feature>
<comment type="caution">
    <text evidence="2">The sequence shown here is derived from an EMBL/GenBank/DDBJ whole genome shotgun (WGS) entry which is preliminary data.</text>
</comment>
<keyword evidence="3" id="KW-1185">Reference proteome</keyword>